<dbReference type="PROSITE" id="PS51737">
    <property type="entry name" value="RECOMBINASE_DNA_BIND"/>
    <property type="match status" value="1"/>
</dbReference>
<accession>A0ABV6YN07</accession>
<gene>
    <name evidence="7" type="ORF">ACFL2Z_00905</name>
</gene>
<dbReference type="SUPFAM" id="SSF53041">
    <property type="entry name" value="Resolvase-like"/>
    <property type="match status" value="1"/>
</dbReference>
<evidence type="ECO:0000313" key="7">
    <source>
        <dbReference type="EMBL" id="MFC1799460.1"/>
    </source>
</evidence>
<dbReference type="InterPro" id="IPR006118">
    <property type="entry name" value="Recombinase_CS"/>
</dbReference>
<comment type="caution">
    <text evidence="7">The sequence shown here is derived from an EMBL/GenBank/DDBJ whole genome shotgun (WGS) entry which is preliminary data.</text>
</comment>
<evidence type="ECO:0000259" key="6">
    <source>
        <dbReference type="PROSITE" id="PS51737"/>
    </source>
</evidence>
<evidence type="ECO:0000259" key="5">
    <source>
        <dbReference type="PROSITE" id="PS51736"/>
    </source>
</evidence>
<evidence type="ECO:0000256" key="2">
    <source>
        <dbReference type="ARBA" id="ARBA00023125"/>
    </source>
</evidence>
<dbReference type="InterPro" id="IPR011109">
    <property type="entry name" value="DNA_bind_recombinase_dom"/>
</dbReference>
<dbReference type="PANTHER" id="PTHR30461">
    <property type="entry name" value="DNA-INVERTASE FROM LAMBDOID PROPHAGE"/>
    <property type="match status" value="1"/>
</dbReference>
<feature type="domain" description="Resolvase/invertase-type recombinase catalytic" evidence="5">
    <location>
        <begin position="2"/>
        <end position="148"/>
    </location>
</feature>
<evidence type="ECO:0000256" key="3">
    <source>
        <dbReference type="ARBA" id="ARBA00023172"/>
    </source>
</evidence>
<evidence type="ECO:0000256" key="4">
    <source>
        <dbReference type="PROSITE-ProRule" id="PRU10137"/>
    </source>
</evidence>
<name>A0ABV6YN07_UNCEI</name>
<dbReference type="InterPro" id="IPR050639">
    <property type="entry name" value="SSR_resolvase"/>
</dbReference>
<dbReference type="InterPro" id="IPR038109">
    <property type="entry name" value="DNA_bind_recomb_sf"/>
</dbReference>
<dbReference type="SMART" id="SM00857">
    <property type="entry name" value="Resolvase"/>
    <property type="match status" value="1"/>
</dbReference>
<dbReference type="PROSITE" id="PS00397">
    <property type="entry name" value="RECOMBINASES_1"/>
    <property type="match status" value="1"/>
</dbReference>
<feature type="domain" description="Recombinase" evidence="6">
    <location>
        <begin position="156"/>
        <end position="302"/>
    </location>
</feature>
<dbReference type="InterPro" id="IPR025827">
    <property type="entry name" value="Zn_ribbon_recom_dom"/>
</dbReference>
<keyword evidence="1" id="KW-0229">DNA integration</keyword>
<dbReference type="Pfam" id="PF07508">
    <property type="entry name" value="Recombinase"/>
    <property type="match status" value="1"/>
</dbReference>
<organism evidence="7 8">
    <name type="scientific">Eiseniibacteriota bacterium</name>
    <dbReference type="NCBI Taxonomy" id="2212470"/>
    <lineage>
        <taxon>Bacteria</taxon>
        <taxon>Candidatus Eiseniibacteriota</taxon>
    </lineage>
</organism>
<reference evidence="7 8" key="1">
    <citation type="submission" date="2024-09" db="EMBL/GenBank/DDBJ databases">
        <authorList>
            <person name="D'Angelo T."/>
        </authorList>
    </citation>
    <scope>NUCLEOTIDE SEQUENCE [LARGE SCALE GENOMIC DNA]</scope>
    <source>
        <strain evidence="7">SAG AM-311-F02</strain>
    </source>
</reference>
<dbReference type="EMBL" id="JBHPEI010000007">
    <property type="protein sequence ID" value="MFC1799460.1"/>
    <property type="molecule type" value="Genomic_DNA"/>
</dbReference>
<dbReference type="Gene3D" id="3.40.50.1390">
    <property type="entry name" value="Resolvase, N-terminal catalytic domain"/>
    <property type="match status" value="1"/>
</dbReference>
<evidence type="ECO:0000313" key="8">
    <source>
        <dbReference type="Proteomes" id="UP001594288"/>
    </source>
</evidence>
<keyword evidence="8" id="KW-1185">Reference proteome</keyword>
<keyword evidence="3" id="KW-0233">DNA recombination</keyword>
<sequence>MKVAIYARVSSEKQEKQETIQSQLAALRDYARSNDLTVIDEYEDNGYSGELLARPGLDRLRDDARKQMVELILIHSPDRLSRNHVYAGVVKLELDKLGVKIVFLNRPEAGNTPEDKLLAGMEDLIAEYEKTKILERNRRGKLHKANKGILITSRAPYGYRYVSAPKGKDEERTYEKIPQQVRVVRLVFDLFVRQGKSIRGIVRELQRRRIKSPKGREVWTPRTIHEMLKNETYTGIAHFNKTVAVEPIQRRRNGRQARHKNTSRKFRPREEWVPIELPKRLVIIDKSTFELAQHRFRENAERSLRNTKHDYLLRGLLKCGNCGSPMYGSSCHGKLYYRCGSRHLSFPLESECPVRATKAQPLEDAVWDKIIEALSQPKLILSQIDKLGARHHTRQSQHKDSFRSVCDELAATDNEENRLLDAYQAGAISLGQLKGQMGKLLEKREHLAKEKARMQLNLNPGDNLPISTRSLTSCCEQVAKRLEAVSSDFKAKQHIMGLLVKRVDLADRQVKIRCALPTLPVNSAPDVRCIESTQLG</sequence>
<dbReference type="PROSITE" id="PS51736">
    <property type="entry name" value="RECOMBINASES_3"/>
    <property type="match status" value="1"/>
</dbReference>
<feature type="active site" description="O-(5'-phospho-DNA)-serine intermediate" evidence="4">
    <location>
        <position position="10"/>
    </location>
</feature>
<proteinExistence type="predicted"/>
<evidence type="ECO:0000256" key="1">
    <source>
        <dbReference type="ARBA" id="ARBA00022908"/>
    </source>
</evidence>
<dbReference type="CDD" id="cd00338">
    <property type="entry name" value="Ser_Recombinase"/>
    <property type="match status" value="1"/>
</dbReference>
<dbReference type="InterPro" id="IPR006119">
    <property type="entry name" value="Resolv_N"/>
</dbReference>
<dbReference type="Gene3D" id="3.90.1750.20">
    <property type="entry name" value="Putative Large Serine Recombinase, Chain B, Domain 2"/>
    <property type="match status" value="1"/>
</dbReference>
<protein>
    <submittedName>
        <fullName evidence="7">Recombinase family protein</fullName>
    </submittedName>
</protein>
<dbReference type="InterPro" id="IPR036162">
    <property type="entry name" value="Resolvase-like_N_sf"/>
</dbReference>
<dbReference type="PANTHER" id="PTHR30461:SF23">
    <property type="entry name" value="DNA RECOMBINASE-RELATED"/>
    <property type="match status" value="1"/>
</dbReference>
<dbReference type="Pfam" id="PF00239">
    <property type="entry name" value="Resolvase"/>
    <property type="match status" value="1"/>
</dbReference>
<dbReference type="Proteomes" id="UP001594288">
    <property type="component" value="Unassembled WGS sequence"/>
</dbReference>
<dbReference type="Pfam" id="PF13408">
    <property type="entry name" value="Zn_ribbon_recom"/>
    <property type="match status" value="1"/>
</dbReference>
<keyword evidence="2" id="KW-0238">DNA-binding</keyword>